<sequence>MIATGIIVIGIIVYAVWAAKKIHKKQKNGTCCGGGCSGCVDKKYCNR</sequence>
<reference evidence="1" key="1">
    <citation type="submission" date="2019-04" db="EMBL/GenBank/DDBJ databases">
        <title>Microbes associate with the intestines of laboratory mice.</title>
        <authorList>
            <person name="Navarre W."/>
            <person name="Wong E."/>
            <person name="Huang K."/>
            <person name="Tropini C."/>
            <person name="Ng K."/>
            <person name="Yu B."/>
        </authorList>
    </citation>
    <scope>NUCLEOTIDE SEQUENCE</scope>
    <source>
        <strain evidence="1">NM01_1-7b</strain>
    </source>
</reference>
<dbReference type="EMBL" id="SRYA01000073">
    <property type="protein sequence ID" value="TGY91040.1"/>
    <property type="molecule type" value="Genomic_DNA"/>
</dbReference>
<gene>
    <name evidence="1" type="ORF">E5329_23175</name>
</gene>
<evidence type="ECO:0000313" key="1">
    <source>
        <dbReference type="EMBL" id="TGY91040.1"/>
    </source>
</evidence>
<evidence type="ECO:0000313" key="2">
    <source>
        <dbReference type="Proteomes" id="UP000304953"/>
    </source>
</evidence>
<keyword evidence="2" id="KW-1185">Reference proteome</keyword>
<comment type="caution">
    <text evidence="1">The sequence shown here is derived from an EMBL/GenBank/DDBJ whole genome shotgun (WGS) entry which is preliminary data.</text>
</comment>
<accession>A0AC61RR65</accession>
<dbReference type="Proteomes" id="UP000304953">
    <property type="component" value="Unassembled WGS sequence"/>
</dbReference>
<name>A0AC61RR65_9FIRM</name>
<organism evidence="1 2">
    <name type="scientific">Petralouisia muris</name>
    <dbReference type="NCBI Taxonomy" id="3032872"/>
    <lineage>
        <taxon>Bacteria</taxon>
        <taxon>Bacillati</taxon>
        <taxon>Bacillota</taxon>
        <taxon>Clostridia</taxon>
        <taxon>Lachnospirales</taxon>
        <taxon>Lachnospiraceae</taxon>
        <taxon>Petralouisia</taxon>
    </lineage>
</organism>
<protein>
    <submittedName>
        <fullName evidence="1">FeoB-associated Cys-rich membrane protein</fullName>
    </submittedName>
</protein>
<proteinExistence type="predicted"/>